<dbReference type="Proteomes" id="UP001055811">
    <property type="component" value="Linkage Group LG06"/>
</dbReference>
<name>A0ACB9BHN7_CICIN</name>
<evidence type="ECO:0000313" key="1">
    <source>
        <dbReference type="EMBL" id="KAI3721730.1"/>
    </source>
</evidence>
<reference evidence="1 2" key="2">
    <citation type="journal article" date="2022" name="Mol. Ecol. Resour.">
        <title>The genomes of chicory, endive, great burdock and yacon provide insights into Asteraceae paleo-polyploidization history and plant inulin production.</title>
        <authorList>
            <person name="Fan W."/>
            <person name="Wang S."/>
            <person name="Wang H."/>
            <person name="Wang A."/>
            <person name="Jiang F."/>
            <person name="Liu H."/>
            <person name="Zhao H."/>
            <person name="Xu D."/>
            <person name="Zhang Y."/>
        </authorList>
    </citation>
    <scope>NUCLEOTIDE SEQUENCE [LARGE SCALE GENOMIC DNA]</scope>
    <source>
        <strain evidence="2">cv. Punajuju</strain>
        <tissue evidence="1">Leaves</tissue>
    </source>
</reference>
<keyword evidence="2" id="KW-1185">Reference proteome</keyword>
<gene>
    <name evidence="1" type="ORF">L2E82_32748</name>
</gene>
<protein>
    <submittedName>
        <fullName evidence="1">Uncharacterized protein</fullName>
    </submittedName>
</protein>
<proteinExistence type="predicted"/>
<sequence>MLSPPPPPPVTHVSRNGVPDSRTFAAVAAGDCRPPPPPPIIIKPIHLSPAPIMTEWFSGELVYVGTALSMEHLNTLNSEITIGDADGFQLKYLGGKGIKIGIIEYDDMWFPLKSELSNELDEEEDYDEDDDEEGISDTMILDVESDVEEGEILENEEDEEVVEETVLASNDTSGDLSPVAAPVQLDDGNQNSHGMGESQHGESQQSQGDKSPGENSSLNPPIKVYSDPTLDNLNKSNIGPDFGEKFDLLKGCFGPFTFTAGVGHSRPSLGHNLDFEGSYIKRRRIRMGRGSFNNQNVDLPNGEKSISIPPPVASHPPIDLNTSPSASISDRPRPTSAAAPSSRKSRELQKLVDWLGLTS</sequence>
<reference evidence="2" key="1">
    <citation type="journal article" date="2022" name="Mol. Ecol. Resour.">
        <title>The genomes of chicory, endive, great burdock and yacon provide insights into Asteraceae palaeo-polyploidization history and plant inulin production.</title>
        <authorList>
            <person name="Fan W."/>
            <person name="Wang S."/>
            <person name="Wang H."/>
            <person name="Wang A."/>
            <person name="Jiang F."/>
            <person name="Liu H."/>
            <person name="Zhao H."/>
            <person name="Xu D."/>
            <person name="Zhang Y."/>
        </authorList>
    </citation>
    <scope>NUCLEOTIDE SEQUENCE [LARGE SCALE GENOMIC DNA]</scope>
    <source>
        <strain evidence="2">cv. Punajuju</strain>
    </source>
</reference>
<evidence type="ECO:0000313" key="2">
    <source>
        <dbReference type="Proteomes" id="UP001055811"/>
    </source>
</evidence>
<comment type="caution">
    <text evidence="1">The sequence shown here is derived from an EMBL/GenBank/DDBJ whole genome shotgun (WGS) entry which is preliminary data.</text>
</comment>
<organism evidence="1 2">
    <name type="scientific">Cichorium intybus</name>
    <name type="common">Chicory</name>
    <dbReference type="NCBI Taxonomy" id="13427"/>
    <lineage>
        <taxon>Eukaryota</taxon>
        <taxon>Viridiplantae</taxon>
        <taxon>Streptophyta</taxon>
        <taxon>Embryophyta</taxon>
        <taxon>Tracheophyta</taxon>
        <taxon>Spermatophyta</taxon>
        <taxon>Magnoliopsida</taxon>
        <taxon>eudicotyledons</taxon>
        <taxon>Gunneridae</taxon>
        <taxon>Pentapetalae</taxon>
        <taxon>asterids</taxon>
        <taxon>campanulids</taxon>
        <taxon>Asterales</taxon>
        <taxon>Asteraceae</taxon>
        <taxon>Cichorioideae</taxon>
        <taxon>Cichorieae</taxon>
        <taxon>Cichoriinae</taxon>
        <taxon>Cichorium</taxon>
    </lineage>
</organism>
<accession>A0ACB9BHN7</accession>
<dbReference type="EMBL" id="CM042014">
    <property type="protein sequence ID" value="KAI3721730.1"/>
    <property type="molecule type" value="Genomic_DNA"/>
</dbReference>